<reference evidence="2 3" key="1">
    <citation type="journal article" date="2020" name="Front. Microbiol.">
        <title>Genetic Organization of the aprX-lipA2 Operon Affects the Proteolytic Potential of Pseudomonas Species in Milk.</title>
        <authorList>
            <person name="Maier C."/>
            <person name="Huptas C."/>
            <person name="von Neubeck M."/>
            <person name="Scherer S."/>
            <person name="Wenning M."/>
            <person name="Lucking G."/>
        </authorList>
    </citation>
    <scope>NUCLEOTIDE SEQUENCE [LARGE SCALE GENOMIC DNA]</scope>
    <source>
        <strain evidence="2 3">WS 4997</strain>
    </source>
</reference>
<dbReference type="RefSeq" id="WP_169855627.1">
    <property type="nucleotide sequence ID" value="NZ_JAAQYK010000003.1"/>
</dbReference>
<sequence>MSALDPELFNGLESLESPESSEDLESLEALQGMGTGLKFPLDNDYPILIKKDESTGQDQVLVTYSQDRWDFSSVSGTIKNFYFYRVSNSAKGEISASGWKAFKMVMAYLWINRGHSISIETYSYYYKQFRALFVIMTSHNVDVLKAPMNEDQACKVFGLHRRASVMLQLIAVLYVGRSRLGFYFLAPWESTLVQRMLEPVEFQQTPCIPWRIWKYQKDRLKEFMDDFISSSERLDRLQSRLIDLYEGSAYKRKRVKGRVTSDTHNIKPLGKDGHRYLTFHHYSTFYRLSPLLRKWMVPFGRDLDTIISQDGARIFSSYLTAVSYVGLLYLANYSGMRRGELSKLRANCFISDDDEVLGKAYFLCGGTSKTINDPNALWVTDEYSGEVVKALGAVSAMRLRCAKIFNRGDVVGADMLNPLLLLRAYEPWGRARGEALDKSVELCKDFSYNGWQGVCPNLFDTRVLTITEEDFLLAKKYTPSLDIQQFAVGNIWPFALHQLRRTLLIDATESGVSRSSTQYQAKHRDTSMTRYYVSNFQSNLSAEMRKGLMTEIVASLSRAAVGLKENHFVSVYGQEHKAKLIEFVDLTDIKDLGETADTRSFSIRETFFGICLKKGYCSSGGITFVGDCGTCAEGLGDKRKVAVLVALKDDLTSRLVDFKSGDLDYISMEFQIKAIDAALKTLRSDDNG</sequence>
<dbReference type="EMBL" id="JAAQYK010000003">
    <property type="protein sequence ID" value="NNA44346.1"/>
    <property type="molecule type" value="Genomic_DNA"/>
</dbReference>
<dbReference type="InterPro" id="IPR013762">
    <property type="entry name" value="Integrase-like_cat_sf"/>
</dbReference>
<dbReference type="AlphaFoldDB" id="A0A7Y1PYL5"/>
<gene>
    <name evidence="2" type="ORF">HBO18_09410</name>
</gene>
<organism evidence="2 3">
    <name type="scientific">Pseudomonas lactis</name>
    <dbReference type="NCBI Taxonomy" id="1615674"/>
    <lineage>
        <taxon>Bacteria</taxon>
        <taxon>Pseudomonadati</taxon>
        <taxon>Pseudomonadota</taxon>
        <taxon>Gammaproteobacteria</taxon>
        <taxon>Pseudomonadales</taxon>
        <taxon>Pseudomonadaceae</taxon>
        <taxon>Pseudomonas</taxon>
    </lineage>
</organism>
<name>A0A7Y1PYL5_9PSED</name>
<protein>
    <recommendedName>
        <fullName evidence="4">Integrase</fullName>
    </recommendedName>
</protein>
<dbReference type="GO" id="GO:0015074">
    <property type="term" value="P:DNA integration"/>
    <property type="evidence" value="ECO:0007669"/>
    <property type="project" value="InterPro"/>
</dbReference>
<comment type="caution">
    <text evidence="2">The sequence shown here is derived from an EMBL/GenBank/DDBJ whole genome shotgun (WGS) entry which is preliminary data.</text>
</comment>
<accession>A0A7Y1PYL5</accession>
<proteinExistence type="predicted"/>
<dbReference type="InterPro" id="IPR011010">
    <property type="entry name" value="DNA_brk_join_enz"/>
</dbReference>
<evidence type="ECO:0000256" key="1">
    <source>
        <dbReference type="ARBA" id="ARBA00023172"/>
    </source>
</evidence>
<evidence type="ECO:0000313" key="2">
    <source>
        <dbReference type="EMBL" id="NNA44346.1"/>
    </source>
</evidence>
<evidence type="ECO:0008006" key="4">
    <source>
        <dbReference type="Google" id="ProtNLM"/>
    </source>
</evidence>
<dbReference type="GO" id="GO:0006310">
    <property type="term" value="P:DNA recombination"/>
    <property type="evidence" value="ECO:0007669"/>
    <property type="project" value="UniProtKB-KW"/>
</dbReference>
<dbReference type="Gene3D" id="1.10.443.10">
    <property type="entry name" value="Intergrase catalytic core"/>
    <property type="match status" value="1"/>
</dbReference>
<evidence type="ECO:0000313" key="3">
    <source>
        <dbReference type="Proteomes" id="UP000583279"/>
    </source>
</evidence>
<keyword evidence="1" id="KW-0233">DNA recombination</keyword>
<dbReference type="SUPFAM" id="SSF56349">
    <property type="entry name" value="DNA breaking-rejoining enzymes"/>
    <property type="match status" value="1"/>
</dbReference>
<dbReference type="GO" id="GO:0003677">
    <property type="term" value="F:DNA binding"/>
    <property type="evidence" value="ECO:0007669"/>
    <property type="project" value="InterPro"/>
</dbReference>
<dbReference type="Proteomes" id="UP000583279">
    <property type="component" value="Unassembled WGS sequence"/>
</dbReference>